<evidence type="ECO:0000313" key="1">
    <source>
        <dbReference type="EMBL" id="CAK9078582.1"/>
    </source>
</evidence>
<sequence>MDPSEQWALTWDDLQEIYQECEKAGFGVGSFGRFVETGTFLGQTVVALSAHFSELHSIELSRECFEAAKLFAWKAQRPIHFHQGHSTKVLQAILPKLNGPTVFYLDAHFSGSVTAGLEEKVPLPEELLLISELFPHAALVIIDDLDLFAQVNTFEAIDGQTGAFSGRHPSDWRSITCEALERSSSFRCFGSFKAKNRFILQLRADGKGGIDSGQDRSSQFNAAFSSVGAVCPDLVHRQMDAQHPDREKHWVSFPGLRLQSEVLERVRSQGQWWRQIVSAIEKESSNHLGKASANYKELQEQMTAERTKTAKLCEKSVEKKMTRKECIALHDDLLEAYMNKDFQDKIKAAWAAADGNNAKQQKAKRQLCLPLQLPIMAKYGFEASEKGVFACLWAVRTTFFNFKRPEEFDRELTLRAALLDFLAPEREREGRFLLQSPTIHTAVSDATNALKVLFSTQMC</sequence>
<dbReference type="SUPFAM" id="SSF53335">
    <property type="entry name" value="S-adenosyl-L-methionine-dependent methyltransferases"/>
    <property type="match status" value="1"/>
</dbReference>
<comment type="caution">
    <text evidence="1">The sequence shown here is derived from an EMBL/GenBank/DDBJ whole genome shotgun (WGS) entry which is preliminary data.</text>
</comment>
<dbReference type="InterPro" id="IPR029063">
    <property type="entry name" value="SAM-dependent_MTases_sf"/>
</dbReference>
<reference evidence="1 2" key="1">
    <citation type="submission" date="2024-02" db="EMBL/GenBank/DDBJ databases">
        <authorList>
            <person name="Chen Y."/>
            <person name="Shah S."/>
            <person name="Dougan E. K."/>
            <person name="Thang M."/>
            <person name="Chan C."/>
        </authorList>
    </citation>
    <scope>NUCLEOTIDE SEQUENCE [LARGE SCALE GENOMIC DNA]</scope>
</reference>
<evidence type="ECO:0000313" key="2">
    <source>
        <dbReference type="Proteomes" id="UP001642484"/>
    </source>
</evidence>
<evidence type="ECO:0008006" key="3">
    <source>
        <dbReference type="Google" id="ProtNLM"/>
    </source>
</evidence>
<name>A0ABP0PRB9_9DINO</name>
<organism evidence="1 2">
    <name type="scientific">Durusdinium trenchii</name>
    <dbReference type="NCBI Taxonomy" id="1381693"/>
    <lineage>
        <taxon>Eukaryota</taxon>
        <taxon>Sar</taxon>
        <taxon>Alveolata</taxon>
        <taxon>Dinophyceae</taxon>
        <taxon>Suessiales</taxon>
        <taxon>Symbiodiniaceae</taxon>
        <taxon>Durusdinium</taxon>
    </lineage>
</organism>
<accession>A0ABP0PRB9</accession>
<keyword evidence="2" id="KW-1185">Reference proteome</keyword>
<dbReference type="EMBL" id="CAXAMN010023583">
    <property type="protein sequence ID" value="CAK9078582.1"/>
    <property type="molecule type" value="Genomic_DNA"/>
</dbReference>
<dbReference type="Proteomes" id="UP001642484">
    <property type="component" value="Unassembled WGS sequence"/>
</dbReference>
<gene>
    <name evidence="1" type="ORF">CCMP2556_LOCUS38733</name>
</gene>
<proteinExistence type="predicted"/>
<protein>
    <recommendedName>
        <fullName evidence="3">Protein C10</fullName>
    </recommendedName>
</protein>